<accession>A0AAD4KBT5</accession>
<dbReference type="SUPFAM" id="SSF81296">
    <property type="entry name" value="E set domains"/>
    <property type="match status" value="1"/>
</dbReference>
<evidence type="ECO:0000256" key="3">
    <source>
        <dbReference type="ARBA" id="ARBA00022525"/>
    </source>
</evidence>
<dbReference type="InterPro" id="IPR003172">
    <property type="entry name" value="ML_dom"/>
</dbReference>
<dbReference type="Pfam" id="PF02221">
    <property type="entry name" value="E1_DerP2_DerF2"/>
    <property type="match status" value="1"/>
</dbReference>
<dbReference type="AlphaFoldDB" id="A0AAD4KBT5"/>
<dbReference type="FunFam" id="2.60.40.770:FF:000001">
    <property type="entry name" value="NPC intracellular cholesterol transporter 2"/>
    <property type="match status" value="1"/>
</dbReference>
<dbReference type="EMBL" id="JAJJHW010000014">
    <property type="protein sequence ID" value="KAH8388197.1"/>
    <property type="molecule type" value="Genomic_DNA"/>
</dbReference>
<keyword evidence="3" id="KW-0964">Secreted</keyword>
<gene>
    <name evidence="5" type="ORF">KR093_000107</name>
</gene>
<evidence type="ECO:0000313" key="5">
    <source>
        <dbReference type="EMBL" id="KAH8388197.1"/>
    </source>
</evidence>
<comment type="similarity">
    <text evidence="2">Belongs to the NPC2 family.</text>
</comment>
<feature type="domain" description="MD-2-related lipid-recognition" evidence="4">
    <location>
        <begin position="1"/>
        <end position="121"/>
    </location>
</feature>
<evidence type="ECO:0000259" key="4">
    <source>
        <dbReference type="SMART" id="SM00737"/>
    </source>
</evidence>
<comment type="caution">
    <text evidence="5">The sequence shown here is derived from an EMBL/GenBank/DDBJ whole genome shotgun (WGS) entry which is preliminary data.</text>
</comment>
<dbReference type="GO" id="GO:0005576">
    <property type="term" value="C:extracellular region"/>
    <property type="evidence" value="ECO:0007669"/>
    <property type="project" value="UniProtKB-SubCell"/>
</dbReference>
<feature type="non-terminal residue" evidence="5">
    <location>
        <position position="1"/>
    </location>
</feature>
<reference evidence="5" key="1">
    <citation type="journal article" date="2021" name="Mol. Ecol. Resour.">
        <title>Phylogenomic analyses of the genus Drosophila reveals genomic signals of climate adaptation.</title>
        <authorList>
            <person name="Li F."/>
            <person name="Rane R.V."/>
            <person name="Luria V."/>
            <person name="Xiong Z."/>
            <person name="Chen J."/>
            <person name="Li Z."/>
            <person name="Catullo R.A."/>
            <person name="Griffin P.C."/>
            <person name="Schiffer M."/>
            <person name="Pearce S."/>
            <person name="Lee S.F."/>
            <person name="McElroy K."/>
            <person name="Stocker A."/>
            <person name="Shirriffs J."/>
            <person name="Cockerell F."/>
            <person name="Coppin C."/>
            <person name="Sgro C.M."/>
            <person name="Karger A."/>
            <person name="Cain J.W."/>
            <person name="Weber J.A."/>
            <person name="Santpere G."/>
            <person name="Kirschner M.W."/>
            <person name="Hoffmann A.A."/>
            <person name="Oakeshott J.G."/>
            <person name="Zhang G."/>
        </authorList>
    </citation>
    <scope>NUCLEOTIDE SEQUENCE</scope>
    <source>
        <strain evidence="5">BGI-SZ-2011g</strain>
    </source>
</reference>
<dbReference type="InterPro" id="IPR014756">
    <property type="entry name" value="Ig_E-set"/>
</dbReference>
<proteinExistence type="inferred from homology"/>
<name>A0AAD4KBT5_9MUSC</name>
<organism evidence="5 6">
    <name type="scientific">Drosophila rubida</name>
    <dbReference type="NCBI Taxonomy" id="30044"/>
    <lineage>
        <taxon>Eukaryota</taxon>
        <taxon>Metazoa</taxon>
        <taxon>Ecdysozoa</taxon>
        <taxon>Arthropoda</taxon>
        <taxon>Hexapoda</taxon>
        <taxon>Insecta</taxon>
        <taxon>Pterygota</taxon>
        <taxon>Neoptera</taxon>
        <taxon>Endopterygota</taxon>
        <taxon>Diptera</taxon>
        <taxon>Brachycera</taxon>
        <taxon>Muscomorpha</taxon>
        <taxon>Ephydroidea</taxon>
        <taxon>Drosophilidae</taxon>
        <taxon>Drosophila</taxon>
    </lineage>
</organism>
<keyword evidence="6" id="KW-1185">Reference proteome</keyword>
<dbReference type="Proteomes" id="UP001200034">
    <property type="component" value="Unassembled WGS sequence"/>
</dbReference>
<comment type="subcellular location">
    <subcellularLocation>
        <location evidence="1">Secreted</location>
    </subcellularLocation>
</comment>
<evidence type="ECO:0000256" key="1">
    <source>
        <dbReference type="ARBA" id="ARBA00004613"/>
    </source>
</evidence>
<dbReference type="Gene3D" id="2.60.40.770">
    <property type="match status" value="1"/>
</dbReference>
<evidence type="ECO:0000313" key="6">
    <source>
        <dbReference type="Proteomes" id="UP001200034"/>
    </source>
</evidence>
<sequence length="126" mass="14283">KPFPLSVVVEDCEEPPCVVYKGKYVIMDVQFLGDQNYLKNITTKVTAKVFGMNLPYDLPEEVSNVCDNLLYGAMCPIYKDEDVTYRFNFYVEPAFPEITADVTVTLNDIDDNPISCFVCSCKIRKG</sequence>
<protein>
    <recommendedName>
        <fullName evidence="4">MD-2-related lipid-recognition domain-containing protein</fullName>
    </recommendedName>
</protein>
<dbReference type="SMART" id="SM00737">
    <property type="entry name" value="ML"/>
    <property type="match status" value="1"/>
</dbReference>
<feature type="non-terminal residue" evidence="5">
    <location>
        <position position="126"/>
    </location>
</feature>
<evidence type="ECO:0000256" key="2">
    <source>
        <dbReference type="ARBA" id="ARBA00006370"/>
    </source>
</evidence>